<feature type="transmembrane region" description="Helical" evidence="1">
    <location>
        <begin position="48"/>
        <end position="66"/>
    </location>
</feature>
<keyword evidence="1" id="KW-0472">Membrane</keyword>
<name>A0A239C676_9FIRM</name>
<keyword evidence="1" id="KW-0812">Transmembrane</keyword>
<dbReference type="RefSeq" id="WP_089282079.1">
    <property type="nucleotide sequence ID" value="NZ_FZOJ01000005.1"/>
</dbReference>
<evidence type="ECO:0000256" key="1">
    <source>
        <dbReference type="SAM" id="Phobius"/>
    </source>
</evidence>
<organism evidence="2 3">
    <name type="scientific">Anaerovirgula multivorans</name>
    <dbReference type="NCBI Taxonomy" id="312168"/>
    <lineage>
        <taxon>Bacteria</taxon>
        <taxon>Bacillati</taxon>
        <taxon>Bacillota</taxon>
        <taxon>Clostridia</taxon>
        <taxon>Peptostreptococcales</taxon>
        <taxon>Natronincolaceae</taxon>
        <taxon>Anaerovirgula</taxon>
    </lineage>
</organism>
<dbReference type="Proteomes" id="UP000198304">
    <property type="component" value="Unassembled WGS sequence"/>
</dbReference>
<proteinExistence type="predicted"/>
<evidence type="ECO:0008006" key="4">
    <source>
        <dbReference type="Google" id="ProtNLM"/>
    </source>
</evidence>
<dbReference type="AlphaFoldDB" id="A0A239C676"/>
<accession>A0A239C676</accession>
<gene>
    <name evidence="2" type="ORF">SAMN05446037_100519</name>
</gene>
<evidence type="ECO:0000313" key="2">
    <source>
        <dbReference type="EMBL" id="SNS15429.1"/>
    </source>
</evidence>
<dbReference type="EMBL" id="FZOJ01000005">
    <property type="protein sequence ID" value="SNS15429.1"/>
    <property type="molecule type" value="Genomic_DNA"/>
</dbReference>
<keyword evidence="3" id="KW-1185">Reference proteome</keyword>
<keyword evidence="1" id="KW-1133">Transmembrane helix</keyword>
<reference evidence="3" key="1">
    <citation type="submission" date="2017-06" db="EMBL/GenBank/DDBJ databases">
        <authorList>
            <person name="Varghese N."/>
            <person name="Submissions S."/>
        </authorList>
    </citation>
    <scope>NUCLEOTIDE SEQUENCE [LARGE SCALE GENOMIC DNA]</scope>
    <source>
        <strain evidence="3">SCA</strain>
    </source>
</reference>
<evidence type="ECO:0000313" key="3">
    <source>
        <dbReference type="Proteomes" id="UP000198304"/>
    </source>
</evidence>
<protein>
    <recommendedName>
        <fullName evidence="4">Cxxc_20_cxxc protein</fullName>
    </recommendedName>
</protein>
<sequence length="98" mass="11327">MNTKKLYGNSKCPSCGKYCITYKEKMKLIDYRFTHECKECGGTIQLPAWHALLFLSELGLMLFLAIKFNLNTWQAITLGLALYLFIRFIQLPFIPIKG</sequence>
<dbReference type="OrthoDB" id="1822030at2"/>
<feature type="transmembrane region" description="Helical" evidence="1">
    <location>
        <begin position="72"/>
        <end position="89"/>
    </location>
</feature>